<evidence type="ECO:0000256" key="1">
    <source>
        <dbReference type="SAM" id="MobiDB-lite"/>
    </source>
</evidence>
<dbReference type="Gene3D" id="3.30.420.10">
    <property type="entry name" value="Ribonuclease H-like superfamily/Ribonuclease H"/>
    <property type="match status" value="1"/>
</dbReference>
<reference evidence="2" key="1">
    <citation type="submission" date="2021-03" db="EMBL/GenBank/DDBJ databases">
        <title>Draft genome sequence of rust myrtle Austropuccinia psidii MF-1, a brazilian biotype.</title>
        <authorList>
            <person name="Quecine M.C."/>
            <person name="Pachon D.M.R."/>
            <person name="Bonatelli M.L."/>
            <person name="Correr F.H."/>
            <person name="Franceschini L.M."/>
            <person name="Leite T.F."/>
            <person name="Margarido G.R.A."/>
            <person name="Almeida C.A."/>
            <person name="Ferrarezi J.A."/>
            <person name="Labate C.A."/>
        </authorList>
    </citation>
    <scope>NUCLEOTIDE SEQUENCE</scope>
    <source>
        <strain evidence="2">MF-1</strain>
    </source>
</reference>
<dbReference type="EMBL" id="AVOT02080080">
    <property type="protein sequence ID" value="MBW0567023.1"/>
    <property type="molecule type" value="Genomic_DNA"/>
</dbReference>
<dbReference type="GO" id="GO:0003676">
    <property type="term" value="F:nucleic acid binding"/>
    <property type="evidence" value="ECO:0007669"/>
    <property type="project" value="InterPro"/>
</dbReference>
<dbReference type="AlphaFoldDB" id="A0A9Q3JPJ5"/>
<sequence length="105" mass="12125">MASPLTRSQPNRERLEDDQVTNPQTMDELRAAIQAAWDGIPPNVFNKHLLSMAHRMEMVAQQLIRTTMAIIFFSLVQKTKKSHLQYLAPLIVLHFLPINQIQVYD</sequence>
<comment type="caution">
    <text evidence="2">The sequence shown here is derived from an EMBL/GenBank/DDBJ whole genome shotgun (WGS) entry which is preliminary data.</text>
</comment>
<dbReference type="InterPro" id="IPR036397">
    <property type="entry name" value="RNaseH_sf"/>
</dbReference>
<keyword evidence="3" id="KW-1185">Reference proteome</keyword>
<evidence type="ECO:0000313" key="2">
    <source>
        <dbReference type="EMBL" id="MBW0567023.1"/>
    </source>
</evidence>
<dbReference type="Proteomes" id="UP000765509">
    <property type="component" value="Unassembled WGS sequence"/>
</dbReference>
<organism evidence="2 3">
    <name type="scientific">Austropuccinia psidii MF-1</name>
    <dbReference type="NCBI Taxonomy" id="1389203"/>
    <lineage>
        <taxon>Eukaryota</taxon>
        <taxon>Fungi</taxon>
        <taxon>Dikarya</taxon>
        <taxon>Basidiomycota</taxon>
        <taxon>Pucciniomycotina</taxon>
        <taxon>Pucciniomycetes</taxon>
        <taxon>Pucciniales</taxon>
        <taxon>Sphaerophragmiaceae</taxon>
        <taxon>Austropuccinia</taxon>
    </lineage>
</organism>
<name>A0A9Q3JPJ5_9BASI</name>
<protein>
    <submittedName>
        <fullName evidence="2">Uncharacterized protein</fullName>
    </submittedName>
</protein>
<gene>
    <name evidence="2" type="ORF">O181_106738</name>
</gene>
<accession>A0A9Q3JPJ5</accession>
<proteinExistence type="predicted"/>
<evidence type="ECO:0000313" key="3">
    <source>
        <dbReference type="Proteomes" id="UP000765509"/>
    </source>
</evidence>
<feature type="region of interest" description="Disordered" evidence="1">
    <location>
        <begin position="1"/>
        <end position="23"/>
    </location>
</feature>